<dbReference type="InterPro" id="IPR003593">
    <property type="entry name" value="AAA+_ATPase"/>
</dbReference>
<dbReference type="NCBIfam" id="TIGR01727">
    <property type="entry name" value="oligo_HPY"/>
    <property type="match status" value="1"/>
</dbReference>
<dbReference type="SMART" id="SM00382">
    <property type="entry name" value="AAA"/>
    <property type="match status" value="1"/>
</dbReference>
<evidence type="ECO:0000256" key="1">
    <source>
        <dbReference type="ARBA" id="ARBA00022448"/>
    </source>
</evidence>
<evidence type="ECO:0000256" key="3">
    <source>
        <dbReference type="ARBA" id="ARBA00022840"/>
    </source>
</evidence>
<keyword evidence="2" id="KW-0547">Nucleotide-binding</keyword>
<dbReference type="InterPro" id="IPR013563">
    <property type="entry name" value="Oligopep_ABC_C"/>
</dbReference>
<dbReference type="InterPro" id="IPR027417">
    <property type="entry name" value="P-loop_NTPase"/>
</dbReference>
<keyword evidence="6" id="KW-1185">Reference proteome</keyword>
<dbReference type="PROSITE" id="PS50893">
    <property type="entry name" value="ABC_TRANSPORTER_2"/>
    <property type="match status" value="1"/>
</dbReference>
<dbReference type="GO" id="GO:0016887">
    <property type="term" value="F:ATP hydrolysis activity"/>
    <property type="evidence" value="ECO:0007669"/>
    <property type="project" value="InterPro"/>
</dbReference>
<dbReference type="FunFam" id="3.40.50.300:FF:000016">
    <property type="entry name" value="Oligopeptide ABC transporter ATP-binding component"/>
    <property type="match status" value="1"/>
</dbReference>
<feature type="domain" description="ABC transporter" evidence="4">
    <location>
        <begin position="10"/>
        <end position="259"/>
    </location>
</feature>
<dbReference type="AlphaFoldDB" id="A0A8D5ZJA2"/>
<dbReference type="Pfam" id="PF08352">
    <property type="entry name" value="oligo_HPY"/>
    <property type="match status" value="1"/>
</dbReference>
<evidence type="ECO:0000259" key="4">
    <source>
        <dbReference type="PROSITE" id="PS50893"/>
    </source>
</evidence>
<sequence length="324" mass="36162">MNIPTNGAILKIEGLKTYFKTKTGYVKAVDGVSLYVPNQMVVGVAGESGSGKSTLINTIFRVLSKNAEIKGGEVLYQDRDILKMDEESFSKKIRWKEISWIPQVSMDVLDPVYKVKDQMVETILAHEDTSKAEALERVYSMIKSVNLRPEVLEKYPHELSGGQKQRVVIAMALLLDPKLVIADEPTTALDVIVQAQIIDIIRKLKKEKNFSMLFVSHDLALLAGLSDYLAIMYAGKIVEFGKVEEIYKAPSHPYTQLLLESIPDIRKRGSKLKSISGSPPDLLNPPSGCRFNPRCPFAMDVCKSVEPEIVNVSPTHYVACHLRK</sequence>
<organism evidence="5 6">
    <name type="scientific">Stygiolobus caldivivus</name>
    <dbReference type="NCBI Taxonomy" id="2824673"/>
    <lineage>
        <taxon>Archaea</taxon>
        <taxon>Thermoproteota</taxon>
        <taxon>Thermoprotei</taxon>
        <taxon>Sulfolobales</taxon>
        <taxon>Sulfolobaceae</taxon>
        <taxon>Stygiolobus</taxon>
    </lineage>
</organism>
<gene>
    <name evidence="5" type="ORF">KN1_14520</name>
</gene>
<dbReference type="InterPro" id="IPR017871">
    <property type="entry name" value="ABC_transporter-like_CS"/>
</dbReference>
<accession>A0A8D5ZJA2</accession>
<evidence type="ECO:0000313" key="5">
    <source>
        <dbReference type="EMBL" id="BCU70155.1"/>
    </source>
</evidence>
<dbReference type="InterPro" id="IPR003439">
    <property type="entry name" value="ABC_transporter-like_ATP-bd"/>
</dbReference>
<dbReference type="GO" id="GO:0015833">
    <property type="term" value="P:peptide transport"/>
    <property type="evidence" value="ECO:0007669"/>
    <property type="project" value="InterPro"/>
</dbReference>
<dbReference type="Pfam" id="PF00005">
    <property type="entry name" value="ABC_tran"/>
    <property type="match status" value="1"/>
</dbReference>
<keyword evidence="1" id="KW-0813">Transport</keyword>
<dbReference type="PANTHER" id="PTHR43067:SF3">
    <property type="entry name" value="MALTOSE ABC TRANSPORTER, ATP-BINDING PROTEIN"/>
    <property type="match status" value="1"/>
</dbReference>
<dbReference type="EMBL" id="AP024597">
    <property type="protein sequence ID" value="BCU70155.1"/>
    <property type="molecule type" value="Genomic_DNA"/>
</dbReference>
<dbReference type="CDD" id="cd03257">
    <property type="entry name" value="ABC_NikE_OppD_transporters"/>
    <property type="match status" value="1"/>
</dbReference>
<dbReference type="KEGG" id="csty:KN1_14520"/>
<name>A0A8D5ZJA2_9CREN</name>
<protein>
    <submittedName>
        <fullName evidence="5">Dipeptide/oligopeptide/nickel ABC transporter ATP-binding protein</fullName>
    </submittedName>
</protein>
<dbReference type="PROSITE" id="PS00211">
    <property type="entry name" value="ABC_TRANSPORTER_1"/>
    <property type="match status" value="1"/>
</dbReference>
<proteinExistence type="predicted"/>
<evidence type="ECO:0000256" key="2">
    <source>
        <dbReference type="ARBA" id="ARBA00022741"/>
    </source>
</evidence>
<dbReference type="SUPFAM" id="SSF52540">
    <property type="entry name" value="P-loop containing nucleoside triphosphate hydrolases"/>
    <property type="match status" value="1"/>
</dbReference>
<dbReference type="PANTHER" id="PTHR43067">
    <property type="entry name" value="OLIGOPEPTIDE/DIPEPTIDE ABC TRANSPORTER, ATPASE SUBUNIT"/>
    <property type="match status" value="1"/>
</dbReference>
<dbReference type="Proteomes" id="UP000825123">
    <property type="component" value="Chromosome"/>
</dbReference>
<keyword evidence="3 5" id="KW-0067">ATP-binding</keyword>
<dbReference type="GO" id="GO:0005524">
    <property type="term" value="F:ATP binding"/>
    <property type="evidence" value="ECO:0007669"/>
    <property type="project" value="UniProtKB-KW"/>
</dbReference>
<evidence type="ECO:0000313" key="6">
    <source>
        <dbReference type="Proteomes" id="UP000825123"/>
    </source>
</evidence>
<reference evidence="5 6" key="1">
    <citation type="submission" date="2021-04" db="EMBL/GenBank/DDBJ databases">
        <title>Complete genome sequence of Stygiolobus sp. KN-1.</title>
        <authorList>
            <person name="Nakamura K."/>
            <person name="Sakai H."/>
            <person name="Kurosawa N."/>
        </authorList>
    </citation>
    <scope>NUCLEOTIDE SEQUENCE [LARGE SCALE GENOMIC DNA]</scope>
    <source>
        <strain evidence="5 6">KN-1</strain>
    </source>
</reference>
<dbReference type="Gene3D" id="3.40.50.300">
    <property type="entry name" value="P-loop containing nucleotide triphosphate hydrolases"/>
    <property type="match status" value="1"/>
</dbReference>